<keyword evidence="8 15" id="KW-0269">Exonuclease</keyword>
<dbReference type="GeneID" id="25319165"/>
<evidence type="ECO:0000256" key="6">
    <source>
        <dbReference type="ARBA" id="ARBA00022722"/>
    </source>
</evidence>
<dbReference type="RefSeq" id="XP_013325765.1">
    <property type="nucleotide sequence ID" value="XM_013470311.1"/>
</dbReference>
<accession>A0A0F4YNE6</accession>
<comment type="caution">
    <text evidence="15">The sequence shown here is derived from an EMBL/GenBank/DDBJ whole genome shotgun (WGS) entry which is preliminary data.</text>
</comment>
<keyword evidence="16" id="KW-1185">Reference proteome</keyword>
<dbReference type="GO" id="GO:0005634">
    <property type="term" value="C:nucleus"/>
    <property type="evidence" value="ECO:0007669"/>
    <property type="project" value="UniProtKB-SubCell"/>
</dbReference>
<evidence type="ECO:0000259" key="14">
    <source>
        <dbReference type="SMART" id="SM00479"/>
    </source>
</evidence>
<feature type="domain" description="Exonuclease" evidence="14">
    <location>
        <begin position="439"/>
        <end position="624"/>
    </location>
</feature>
<dbReference type="GO" id="GO:0006364">
    <property type="term" value="P:rRNA processing"/>
    <property type="evidence" value="ECO:0007669"/>
    <property type="project" value="UniProtKB-KW"/>
</dbReference>
<evidence type="ECO:0000256" key="9">
    <source>
        <dbReference type="ARBA" id="ARBA00023242"/>
    </source>
</evidence>
<dbReference type="FunFam" id="3.30.420.10:FF:000109">
    <property type="entry name" value="RNA exonuclease 3"/>
    <property type="match status" value="1"/>
</dbReference>
<dbReference type="InterPro" id="IPR012337">
    <property type="entry name" value="RNaseH-like_sf"/>
</dbReference>
<name>A0A0F4YNE6_RASE3</name>
<feature type="compositionally biased region" description="Basic and acidic residues" evidence="13">
    <location>
        <begin position="89"/>
        <end position="109"/>
    </location>
</feature>
<evidence type="ECO:0000256" key="11">
    <source>
        <dbReference type="ARBA" id="ARBA00039985"/>
    </source>
</evidence>
<evidence type="ECO:0000256" key="3">
    <source>
        <dbReference type="ARBA" id="ARBA00006357"/>
    </source>
</evidence>
<feature type="region of interest" description="Disordered" evidence="13">
    <location>
        <begin position="636"/>
        <end position="666"/>
    </location>
</feature>
<dbReference type="Proteomes" id="UP000053958">
    <property type="component" value="Unassembled WGS sequence"/>
</dbReference>
<dbReference type="Gene3D" id="3.30.420.10">
    <property type="entry name" value="Ribonuclease H-like superfamily/Ribonuclease H"/>
    <property type="match status" value="1"/>
</dbReference>
<protein>
    <recommendedName>
        <fullName evidence="11">RNA exonuclease 3</fullName>
    </recommendedName>
</protein>
<dbReference type="InterPro" id="IPR047021">
    <property type="entry name" value="REXO1/3/4-like"/>
</dbReference>
<evidence type="ECO:0000256" key="8">
    <source>
        <dbReference type="ARBA" id="ARBA00022839"/>
    </source>
</evidence>
<feature type="compositionally biased region" description="Basic and acidic residues" evidence="13">
    <location>
        <begin position="71"/>
        <end position="81"/>
    </location>
</feature>
<keyword evidence="7" id="KW-0378">Hydrolase</keyword>
<keyword evidence="9" id="KW-0539">Nucleus</keyword>
<evidence type="ECO:0000256" key="1">
    <source>
        <dbReference type="ARBA" id="ARBA00004123"/>
    </source>
</evidence>
<keyword evidence="4" id="KW-0963">Cytoplasm</keyword>
<feature type="compositionally biased region" description="Low complexity" evidence="13">
    <location>
        <begin position="38"/>
        <end position="56"/>
    </location>
</feature>
<dbReference type="CDD" id="cd06145">
    <property type="entry name" value="REX1_like"/>
    <property type="match status" value="1"/>
</dbReference>
<dbReference type="STRING" id="1408163.A0A0F4YNE6"/>
<feature type="coiled-coil region" evidence="12">
    <location>
        <begin position="189"/>
        <end position="216"/>
    </location>
</feature>
<evidence type="ECO:0000256" key="13">
    <source>
        <dbReference type="SAM" id="MobiDB-lite"/>
    </source>
</evidence>
<feature type="compositionally biased region" description="Polar residues" evidence="13">
    <location>
        <begin position="110"/>
        <end position="126"/>
    </location>
</feature>
<keyword evidence="12" id="KW-0175">Coiled coil</keyword>
<feature type="compositionally biased region" description="Polar residues" evidence="13">
    <location>
        <begin position="142"/>
        <end position="158"/>
    </location>
</feature>
<dbReference type="SMART" id="SM00479">
    <property type="entry name" value="EXOIII"/>
    <property type="match status" value="1"/>
</dbReference>
<comment type="subcellular location">
    <subcellularLocation>
        <location evidence="2">Cytoplasm</location>
    </subcellularLocation>
    <subcellularLocation>
        <location evidence="1">Nucleus</location>
    </subcellularLocation>
</comment>
<dbReference type="GO" id="GO:0005737">
    <property type="term" value="C:cytoplasm"/>
    <property type="evidence" value="ECO:0007669"/>
    <property type="project" value="UniProtKB-SubCell"/>
</dbReference>
<evidence type="ECO:0000256" key="12">
    <source>
        <dbReference type="SAM" id="Coils"/>
    </source>
</evidence>
<dbReference type="PANTHER" id="PTHR12801">
    <property type="entry name" value="RNA EXONUCLEASE REXO1 / RECO3 FAMILY MEMBER-RELATED"/>
    <property type="match status" value="1"/>
</dbReference>
<evidence type="ECO:0000256" key="2">
    <source>
        <dbReference type="ARBA" id="ARBA00004496"/>
    </source>
</evidence>
<dbReference type="GO" id="GO:0003676">
    <property type="term" value="F:nucleic acid binding"/>
    <property type="evidence" value="ECO:0007669"/>
    <property type="project" value="InterPro"/>
</dbReference>
<dbReference type="AlphaFoldDB" id="A0A0F4YNE6"/>
<reference evidence="15 16" key="1">
    <citation type="submission" date="2015-04" db="EMBL/GenBank/DDBJ databases">
        <authorList>
            <person name="Heijne W.H."/>
            <person name="Fedorova N.D."/>
            <person name="Nierman W.C."/>
            <person name="Vollebregt A.W."/>
            <person name="Zhao Z."/>
            <person name="Wu L."/>
            <person name="Kumar M."/>
            <person name="Stam H."/>
            <person name="van den Berg M.A."/>
            <person name="Pel H.J."/>
        </authorList>
    </citation>
    <scope>NUCLEOTIDE SEQUENCE [LARGE SCALE GENOMIC DNA]</scope>
    <source>
        <strain evidence="15 16">CBS 393.64</strain>
    </source>
</reference>
<sequence length="666" mass="72718">MFTPLGLFKAIPCPQGSGCTLLTCIFSHQETSSDHPDSATAKPTPRSTTTATSTPAGDGSLPVSEAKRRKLAGDNESKTEQTKSSSNSIRREISSEQTRHDETPKDRSSGEQTSSREIGGLQSITRKVSPPPTRTRPSTETQVTKGVPSQSSDASNQAKLPPRQAPKESLNPRMLSKAPAPHSVRSSILNKLHAAMSALNEKMKELKDKSKSALILSPDELIIMALDEEEKAARDNPKIYSNVIKLRIVKFQKMAMEEWEKEVLAHLNARYYKIEPKQISQKPEKLTTGLTANEEIAIAAKLVTDLKGKEQFGYVTKIPSKEEIESAKRGVEAAQGWEKCDRCAGRFQVFPGRREDGTLATGGHCTYHPGKPIRPAKKPTDHITGSRDAYFPCCNETVGTSAGCTKAEHHVFKITEAKRLAAVLQFEETPAQPEKGPQKPISFDCEMAYTTLGMELIRLTALSWPEGETLLDVLVKPIGEVLDLNSKFSGIWPEHYAKAVPYGTPVPDTTSEDGEVKTPPMQVVDSPAAARALLFQLLQPDTPLIGHAIDNDLNACRIIHPTVIDTVFLYPHPKGLPMRFSLKHLSKTYLDRDIQTGGDKGHDSKEDARATGDLVRLKAAEKWKVLKRQGWTIEGDKLVPPAGKTVGSDAGPSIGLGPGAGQKRKS</sequence>
<dbReference type="PANTHER" id="PTHR12801:SF112">
    <property type="entry name" value="RNA EXONUCLEASE 3"/>
    <property type="match status" value="1"/>
</dbReference>
<evidence type="ECO:0000256" key="4">
    <source>
        <dbReference type="ARBA" id="ARBA00022490"/>
    </source>
</evidence>
<dbReference type="EMBL" id="LASV01000379">
    <property type="protein sequence ID" value="KKA19153.1"/>
    <property type="molecule type" value="Genomic_DNA"/>
</dbReference>
<proteinExistence type="inferred from homology"/>
<comment type="similarity">
    <text evidence="3">Belongs to the REXO1/REXO3 family.</text>
</comment>
<dbReference type="InterPro" id="IPR013520">
    <property type="entry name" value="Ribonucl_H"/>
</dbReference>
<gene>
    <name evidence="15" type="ORF">T310_6888</name>
</gene>
<comment type="function">
    <text evidence="10">3' to 5' exoribonuclease required for proper 3' end maturation of MRP RNA and of the U5L snRNA.</text>
</comment>
<organism evidence="15 16">
    <name type="scientific">Rasamsonia emersonii (strain ATCC 16479 / CBS 393.64 / IMI 116815)</name>
    <dbReference type="NCBI Taxonomy" id="1408163"/>
    <lineage>
        <taxon>Eukaryota</taxon>
        <taxon>Fungi</taxon>
        <taxon>Dikarya</taxon>
        <taxon>Ascomycota</taxon>
        <taxon>Pezizomycotina</taxon>
        <taxon>Eurotiomycetes</taxon>
        <taxon>Eurotiomycetidae</taxon>
        <taxon>Eurotiales</taxon>
        <taxon>Trichocomaceae</taxon>
        <taxon>Rasamsonia</taxon>
    </lineage>
</organism>
<keyword evidence="6" id="KW-0540">Nuclease</keyword>
<feature type="region of interest" description="Disordered" evidence="13">
    <location>
        <begin position="30"/>
        <end position="184"/>
    </location>
</feature>
<dbReference type="OrthoDB" id="3996471at2759"/>
<evidence type="ECO:0000256" key="7">
    <source>
        <dbReference type="ARBA" id="ARBA00022801"/>
    </source>
</evidence>
<evidence type="ECO:0000256" key="10">
    <source>
        <dbReference type="ARBA" id="ARBA00037201"/>
    </source>
</evidence>
<dbReference type="GO" id="GO:0004527">
    <property type="term" value="F:exonuclease activity"/>
    <property type="evidence" value="ECO:0007669"/>
    <property type="project" value="UniProtKB-KW"/>
</dbReference>
<keyword evidence="5" id="KW-0698">rRNA processing</keyword>
<dbReference type="InterPro" id="IPR034922">
    <property type="entry name" value="REX1-like_exo"/>
</dbReference>
<evidence type="ECO:0000313" key="16">
    <source>
        <dbReference type="Proteomes" id="UP000053958"/>
    </source>
</evidence>
<dbReference type="InterPro" id="IPR036397">
    <property type="entry name" value="RNaseH_sf"/>
</dbReference>
<evidence type="ECO:0000313" key="15">
    <source>
        <dbReference type="EMBL" id="KKA19153.1"/>
    </source>
</evidence>
<dbReference type="SUPFAM" id="SSF53098">
    <property type="entry name" value="Ribonuclease H-like"/>
    <property type="match status" value="1"/>
</dbReference>
<evidence type="ECO:0000256" key="5">
    <source>
        <dbReference type="ARBA" id="ARBA00022552"/>
    </source>
</evidence>